<sequence>MGAIVVAMIVGLVAIGLVVGIVIFSALAVVGLKAVNAAHESRGWFVDRFQRRRG</sequence>
<name>A0ABW3FPB1_9PSEU</name>
<gene>
    <name evidence="2" type="ORF">ACFQ16_02315</name>
</gene>
<evidence type="ECO:0000313" key="2">
    <source>
        <dbReference type="EMBL" id="MFD0918566.1"/>
    </source>
</evidence>
<organism evidence="2 3">
    <name type="scientific">Saccharopolyspora rosea</name>
    <dbReference type="NCBI Taxonomy" id="524884"/>
    <lineage>
        <taxon>Bacteria</taxon>
        <taxon>Bacillati</taxon>
        <taxon>Actinomycetota</taxon>
        <taxon>Actinomycetes</taxon>
        <taxon>Pseudonocardiales</taxon>
        <taxon>Pseudonocardiaceae</taxon>
        <taxon>Saccharopolyspora</taxon>
    </lineage>
</organism>
<feature type="transmembrane region" description="Helical" evidence="1">
    <location>
        <begin position="6"/>
        <end position="32"/>
    </location>
</feature>
<dbReference type="RefSeq" id="WP_263249768.1">
    <property type="nucleotide sequence ID" value="NZ_BAABLT010000022.1"/>
</dbReference>
<proteinExistence type="predicted"/>
<keyword evidence="1" id="KW-1133">Transmembrane helix</keyword>
<keyword evidence="1" id="KW-0812">Transmembrane</keyword>
<dbReference type="Proteomes" id="UP001597018">
    <property type="component" value="Unassembled WGS sequence"/>
</dbReference>
<evidence type="ECO:0000313" key="3">
    <source>
        <dbReference type="Proteomes" id="UP001597018"/>
    </source>
</evidence>
<accession>A0ABW3FPB1</accession>
<reference evidence="3" key="1">
    <citation type="journal article" date="2019" name="Int. J. Syst. Evol. Microbiol.">
        <title>The Global Catalogue of Microorganisms (GCM) 10K type strain sequencing project: providing services to taxonomists for standard genome sequencing and annotation.</title>
        <authorList>
            <consortium name="The Broad Institute Genomics Platform"/>
            <consortium name="The Broad Institute Genome Sequencing Center for Infectious Disease"/>
            <person name="Wu L."/>
            <person name="Ma J."/>
        </authorList>
    </citation>
    <scope>NUCLEOTIDE SEQUENCE [LARGE SCALE GENOMIC DNA]</scope>
    <source>
        <strain evidence="3">CCUG 56401</strain>
    </source>
</reference>
<dbReference type="EMBL" id="JBHTIW010000001">
    <property type="protein sequence ID" value="MFD0918566.1"/>
    <property type="molecule type" value="Genomic_DNA"/>
</dbReference>
<comment type="caution">
    <text evidence="2">The sequence shown here is derived from an EMBL/GenBank/DDBJ whole genome shotgun (WGS) entry which is preliminary data.</text>
</comment>
<keyword evidence="3" id="KW-1185">Reference proteome</keyword>
<keyword evidence="1" id="KW-0472">Membrane</keyword>
<evidence type="ECO:0000256" key="1">
    <source>
        <dbReference type="SAM" id="Phobius"/>
    </source>
</evidence>
<protein>
    <submittedName>
        <fullName evidence="2">Uncharacterized protein</fullName>
    </submittedName>
</protein>